<dbReference type="Proteomes" id="UP000641152">
    <property type="component" value="Unassembled WGS sequence"/>
</dbReference>
<evidence type="ECO:0000259" key="1">
    <source>
        <dbReference type="PROSITE" id="PS51186"/>
    </source>
</evidence>
<evidence type="ECO:0000313" key="3">
    <source>
        <dbReference type="Proteomes" id="UP000641152"/>
    </source>
</evidence>
<accession>A0ABR9DG46</accession>
<dbReference type="Pfam" id="PF13302">
    <property type="entry name" value="Acetyltransf_3"/>
    <property type="match status" value="1"/>
</dbReference>
<protein>
    <submittedName>
        <fullName evidence="2">GNAT family N-acetyltransferase</fullName>
    </submittedName>
</protein>
<dbReference type="InterPro" id="IPR000182">
    <property type="entry name" value="GNAT_dom"/>
</dbReference>
<dbReference type="EMBL" id="JACXST010000002">
    <property type="protein sequence ID" value="MBD9360877.1"/>
    <property type="molecule type" value="Genomic_DNA"/>
</dbReference>
<organism evidence="2 3">
    <name type="scientific">Methylomonas fluvii</name>
    <dbReference type="NCBI Taxonomy" id="1854564"/>
    <lineage>
        <taxon>Bacteria</taxon>
        <taxon>Pseudomonadati</taxon>
        <taxon>Pseudomonadota</taxon>
        <taxon>Gammaproteobacteria</taxon>
        <taxon>Methylococcales</taxon>
        <taxon>Methylococcaceae</taxon>
        <taxon>Methylomonas</taxon>
    </lineage>
</organism>
<dbReference type="SUPFAM" id="SSF55729">
    <property type="entry name" value="Acyl-CoA N-acyltransferases (Nat)"/>
    <property type="match status" value="1"/>
</dbReference>
<comment type="caution">
    <text evidence="2">The sequence shown here is derived from an EMBL/GenBank/DDBJ whole genome shotgun (WGS) entry which is preliminary data.</text>
</comment>
<dbReference type="PANTHER" id="PTHR43415">
    <property type="entry name" value="SPERMIDINE N(1)-ACETYLTRANSFERASE"/>
    <property type="match status" value="1"/>
</dbReference>
<dbReference type="RefSeq" id="WP_192393760.1">
    <property type="nucleotide sequence ID" value="NZ_CAJHIU010000002.1"/>
</dbReference>
<dbReference type="InterPro" id="IPR016181">
    <property type="entry name" value="Acyl_CoA_acyltransferase"/>
</dbReference>
<sequence length="186" mass="21861">MNIKGKHLTLRAIEESDLELLQKWANDPVTQDGIGEIHFPSSLDFHEAWFHNLKSDRLNQRFVVDVPEIGIIGISSIVNIDWRNRHAWHGLVIGESSYRGKGYAIDAIMATMRYSFDELNLERLDGSMIEYNKLSIATYCGKRLGWIEEGRRRNYFFRKGRYWDQVLVGITSKDYRDLLEKTNYWE</sequence>
<dbReference type="Gene3D" id="3.40.630.30">
    <property type="match status" value="1"/>
</dbReference>
<name>A0ABR9DG46_9GAMM</name>
<evidence type="ECO:0000313" key="2">
    <source>
        <dbReference type="EMBL" id="MBD9360877.1"/>
    </source>
</evidence>
<proteinExistence type="predicted"/>
<keyword evidence="3" id="KW-1185">Reference proteome</keyword>
<feature type="domain" description="N-acetyltransferase" evidence="1">
    <location>
        <begin position="8"/>
        <end position="164"/>
    </location>
</feature>
<dbReference type="PANTHER" id="PTHR43415:SF3">
    <property type="entry name" value="GNAT-FAMILY ACETYLTRANSFERASE"/>
    <property type="match status" value="1"/>
</dbReference>
<reference evidence="2 3" key="1">
    <citation type="submission" date="2020-09" db="EMBL/GenBank/DDBJ databases">
        <title>Methylomonas albis sp. nov. and Methylomonas fluvii sp. nov.: Two cold-adapted methanotrophs from the River Elbe and an amended description of Methylovulum psychrotolerans strain Eb1.</title>
        <authorList>
            <person name="Bussmann I.K."/>
            <person name="Klings K.-W."/>
            <person name="Warnstedt J."/>
            <person name="Hoppert M."/>
            <person name="Saborowski A."/>
            <person name="Horn F."/>
            <person name="Liebner S."/>
        </authorList>
    </citation>
    <scope>NUCLEOTIDE SEQUENCE [LARGE SCALE GENOMIC DNA]</scope>
    <source>
        <strain evidence="2 3">EbB</strain>
    </source>
</reference>
<gene>
    <name evidence="2" type="ORF">EBB_10095</name>
</gene>
<dbReference type="PROSITE" id="PS51186">
    <property type="entry name" value="GNAT"/>
    <property type="match status" value="1"/>
</dbReference>